<keyword evidence="9 17" id="KW-0067">ATP-binding</keyword>
<evidence type="ECO:0008006" key="22">
    <source>
        <dbReference type="Google" id="ProtNLM"/>
    </source>
</evidence>
<evidence type="ECO:0000256" key="12">
    <source>
        <dbReference type="ARBA" id="ARBA00023136"/>
    </source>
</evidence>
<evidence type="ECO:0000256" key="9">
    <source>
        <dbReference type="ARBA" id="ARBA00022840"/>
    </source>
</evidence>
<dbReference type="GO" id="GO:0008654">
    <property type="term" value="P:phospholipid biosynthetic process"/>
    <property type="evidence" value="ECO:0007669"/>
    <property type="project" value="UniProtKB-KW"/>
</dbReference>
<evidence type="ECO:0000256" key="19">
    <source>
        <dbReference type="SAM" id="Phobius"/>
    </source>
</evidence>
<accession>A0A1F5N1L9</accession>
<feature type="binding site" evidence="16">
    <location>
        <position position="65"/>
    </location>
    <ligand>
        <name>substrate</name>
    </ligand>
</feature>
<gene>
    <name evidence="20" type="ORF">A2617_02650</name>
</gene>
<keyword evidence="6 19" id="KW-0812">Transmembrane</keyword>
<evidence type="ECO:0000256" key="18">
    <source>
        <dbReference type="PIRSR" id="PIRSR600829-4"/>
    </source>
</evidence>
<keyword evidence="8" id="KW-0418">Kinase</keyword>
<feature type="transmembrane region" description="Helical" evidence="19">
    <location>
        <begin position="92"/>
        <end position="115"/>
    </location>
</feature>
<dbReference type="AlphaFoldDB" id="A0A1F5N1L9"/>
<name>A0A1F5N1L9_9BACT</name>
<keyword evidence="14" id="KW-1208">Phospholipid metabolism</keyword>
<feature type="binding site" evidence="17">
    <location>
        <position position="12"/>
    </location>
    <ligand>
        <name>ATP</name>
        <dbReference type="ChEBI" id="CHEBI:30616"/>
    </ligand>
</feature>
<evidence type="ECO:0000256" key="1">
    <source>
        <dbReference type="ARBA" id="ARBA00004651"/>
    </source>
</evidence>
<keyword evidence="10 19" id="KW-1133">Transmembrane helix</keyword>
<keyword evidence="12 19" id="KW-0472">Membrane</keyword>
<feature type="binding site" evidence="17">
    <location>
        <position position="24"/>
    </location>
    <ligand>
        <name>ATP</name>
        <dbReference type="ChEBI" id="CHEBI:30616"/>
    </ligand>
</feature>
<sequence length="116" mass="12855">MKTPNILHSFKYAFEGIMSGIKTERNWKMGIVEAVVVIFAGFYFNISRDDWIIVIILIGVVLYAELCNSAIEAIVDSFTNREHPGAKLAKDFSAGSVVILIIASAIIGMIIFLPYI</sequence>
<dbReference type="GO" id="GO:0016301">
    <property type="term" value="F:kinase activity"/>
    <property type="evidence" value="ECO:0007669"/>
    <property type="project" value="UniProtKB-KW"/>
</dbReference>
<dbReference type="InterPro" id="IPR036945">
    <property type="entry name" value="DAGK_sf"/>
</dbReference>
<evidence type="ECO:0000256" key="14">
    <source>
        <dbReference type="ARBA" id="ARBA00023264"/>
    </source>
</evidence>
<keyword evidence="5" id="KW-0808">Transferase</keyword>
<evidence type="ECO:0000256" key="17">
    <source>
        <dbReference type="PIRSR" id="PIRSR600829-3"/>
    </source>
</evidence>
<keyword evidence="3" id="KW-1003">Cell membrane</keyword>
<evidence type="ECO:0000256" key="6">
    <source>
        <dbReference type="ARBA" id="ARBA00022692"/>
    </source>
</evidence>
<feature type="active site" description="Proton acceptor" evidence="15">
    <location>
        <position position="65"/>
    </location>
</feature>
<keyword evidence="13" id="KW-0594">Phospholipid biosynthesis</keyword>
<protein>
    <recommendedName>
        <fullName evidence="22">Diacylglycerol kinase</fullName>
    </recommendedName>
</protein>
<evidence type="ECO:0000256" key="3">
    <source>
        <dbReference type="ARBA" id="ARBA00022475"/>
    </source>
</evidence>
<keyword evidence="7 17" id="KW-0547">Nucleotide-binding</keyword>
<dbReference type="Proteomes" id="UP000177135">
    <property type="component" value="Unassembled WGS sequence"/>
</dbReference>
<feature type="binding site" evidence="17">
    <location>
        <begin position="90"/>
        <end position="91"/>
    </location>
    <ligand>
        <name>ATP</name>
        <dbReference type="ChEBI" id="CHEBI:30616"/>
    </ligand>
</feature>
<dbReference type="PANTHER" id="PTHR34299">
    <property type="entry name" value="DIACYLGLYCEROL KINASE"/>
    <property type="match status" value="1"/>
</dbReference>
<evidence type="ECO:0000256" key="8">
    <source>
        <dbReference type="ARBA" id="ARBA00022777"/>
    </source>
</evidence>
<dbReference type="GO" id="GO:0005524">
    <property type="term" value="F:ATP binding"/>
    <property type="evidence" value="ECO:0007669"/>
    <property type="project" value="UniProtKB-KW"/>
</dbReference>
<keyword evidence="4" id="KW-0444">Lipid biosynthesis</keyword>
<dbReference type="InterPro" id="IPR033717">
    <property type="entry name" value="UDPK"/>
</dbReference>
<keyword evidence="11" id="KW-0443">Lipid metabolism</keyword>
<feature type="binding site" evidence="18">
    <location>
        <position position="24"/>
    </location>
    <ligand>
        <name>a divalent metal cation</name>
        <dbReference type="ChEBI" id="CHEBI:60240"/>
    </ligand>
</feature>
<evidence type="ECO:0000256" key="16">
    <source>
        <dbReference type="PIRSR" id="PIRSR600829-2"/>
    </source>
</evidence>
<evidence type="ECO:0000256" key="13">
    <source>
        <dbReference type="ARBA" id="ARBA00023209"/>
    </source>
</evidence>
<dbReference type="Gene3D" id="1.10.287.3610">
    <property type="match status" value="1"/>
</dbReference>
<feature type="binding site" evidence="18">
    <location>
        <position position="72"/>
    </location>
    <ligand>
        <name>a divalent metal cation</name>
        <dbReference type="ChEBI" id="CHEBI:60240"/>
    </ligand>
</feature>
<comment type="subcellular location">
    <subcellularLocation>
        <location evidence="1">Cell membrane</location>
        <topology evidence="1">Multi-pass membrane protein</topology>
    </subcellularLocation>
</comment>
<dbReference type="InterPro" id="IPR000829">
    <property type="entry name" value="DAGK"/>
</dbReference>
<dbReference type="Pfam" id="PF01219">
    <property type="entry name" value="DAGK_prokar"/>
    <property type="match status" value="1"/>
</dbReference>
<evidence type="ECO:0000256" key="15">
    <source>
        <dbReference type="PIRSR" id="PIRSR600829-1"/>
    </source>
</evidence>
<evidence type="ECO:0000256" key="7">
    <source>
        <dbReference type="ARBA" id="ARBA00022741"/>
    </source>
</evidence>
<keyword evidence="18" id="KW-0479">Metal-binding</keyword>
<evidence type="ECO:0000256" key="10">
    <source>
        <dbReference type="ARBA" id="ARBA00022989"/>
    </source>
</evidence>
<proteinExistence type="inferred from homology"/>
<organism evidence="20 21">
    <name type="scientific">Candidatus Daviesbacteria bacterium RIFOXYD1_FULL_41_10</name>
    <dbReference type="NCBI Taxonomy" id="1797801"/>
    <lineage>
        <taxon>Bacteria</taxon>
        <taxon>Candidatus Daviesiibacteriota</taxon>
    </lineage>
</organism>
<feature type="transmembrane region" description="Helical" evidence="19">
    <location>
        <begin position="52"/>
        <end position="71"/>
    </location>
</feature>
<dbReference type="EMBL" id="MFEC01000010">
    <property type="protein sequence ID" value="OGE71518.1"/>
    <property type="molecule type" value="Genomic_DNA"/>
</dbReference>
<dbReference type="PANTHER" id="PTHR34299:SF1">
    <property type="entry name" value="DIACYLGLYCEROL KINASE"/>
    <property type="match status" value="1"/>
</dbReference>
<evidence type="ECO:0000256" key="5">
    <source>
        <dbReference type="ARBA" id="ARBA00022679"/>
    </source>
</evidence>
<keyword evidence="18" id="KW-0460">Magnesium</keyword>
<dbReference type="GO" id="GO:0046872">
    <property type="term" value="F:metal ion binding"/>
    <property type="evidence" value="ECO:0007669"/>
    <property type="project" value="UniProtKB-KW"/>
</dbReference>
<comment type="similarity">
    <text evidence="2">Belongs to the bacterial diacylglycerol kinase family.</text>
</comment>
<evidence type="ECO:0000313" key="21">
    <source>
        <dbReference type="Proteomes" id="UP000177135"/>
    </source>
</evidence>
<comment type="caution">
    <text evidence="20">The sequence shown here is derived from an EMBL/GenBank/DDBJ whole genome shotgun (WGS) entry which is preliminary data.</text>
</comment>
<feature type="transmembrane region" description="Helical" evidence="19">
    <location>
        <begin position="27"/>
        <end position="46"/>
    </location>
</feature>
<reference evidence="20 21" key="1">
    <citation type="journal article" date="2016" name="Nat. Commun.">
        <title>Thousands of microbial genomes shed light on interconnected biogeochemical processes in an aquifer system.</title>
        <authorList>
            <person name="Anantharaman K."/>
            <person name="Brown C.T."/>
            <person name="Hug L.A."/>
            <person name="Sharon I."/>
            <person name="Castelle C.J."/>
            <person name="Probst A.J."/>
            <person name="Thomas B.C."/>
            <person name="Singh A."/>
            <person name="Wilkins M.J."/>
            <person name="Karaoz U."/>
            <person name="Brodie E.L."/>
            <person name="Williams K.H."/>
            <person name="Hubbard S.S."/>
            <person name="Banfield J.F."/>
        </authorList>
    </citation>
    <scope>NUCLEOTIDE SEQUENCE [LARGE SCALE GENOMIC DNA]</scope>
</reference>
<dbReference type="CDD" id="cd14265">
    <property type="entry name" value="UDPK_IM_like"/>
    <property type="match status" value="1"/>
</dbReference>
<evidence type="ECO:0000256" key="4">
    <source>
        <dbReference type="ARBA" id="ARBA00022516"/>
    </source>
</evidence>
<evidence type="ECO:0000256" key="2">
    <source>
        <dbReference type="ARBA" id="ARBA00005967"/>
    </source>
</evidence>
<evidence type="ECO:0000313" key="20">
    <source>
        <dbReference type="EMBL" id="OGE71518.1"/>
    </source>
</evidence>
<feature type="binding site" evidence="17">
    <location>
        <position position="72"/>
    </location>
    <ligand>
        <name>ATP</name>
        <dbReference type="ChEBI" id="CHEBI:30616"/>
    </ligand>
</feature>
<comment type="cofactor">
    <cofactor evidence="18">
        <name>Mg(2+)</name>
        <dbReference type="ChEBI" id="CHEBI:18420"/>
    </cofactor>
    <text evidence="18">Mn(2+), Zn(2+), Cd(2+) and Co(2+) support activity to lesser extents.</text>
</comment>
<evidence type="ECO:0000256" key="11">
    <source>
        <dbReference type="ARBA" id="ARBA00023098"/>
    </source>
</evidence>
<dbReference type="GO" id="GO:0005886">
    <property type="term" value="C:plasma membrane"/>
    <property type="evidence" value="ECO:0007669"/>
    <property type="project" value="UniProtKB-SubCell"/>
</dbReference>